<evidence type="ECO:0000256" key="1">
    <source>
        <dbReference type="SAM" id="Phobius"/>
    </source>
</evidence>
<feature type="transmembrane region" description="Helical" evidence="1">
    <location>
        <begin position="6"/>
        <end position="26"/>
    </location>
</feature>
<evidence type="ECO:0000313" key="2">
    <source>
        <dbReference type="EMBL" id="UJF33611.1"/>
    </source>
</evidence>
<keyword evidence="1" id="KW-1133">Transmembrane helix</keyword>
<feature type="transmembrane region" description="Helical" evidence="1">
    <location>
        <begin position="33"/>
        <end position="50"/>
    </location>
</feature>
<accession>A0ABY3SI26</accession>
<keyword evidence="1" id="KW-0472">Membrane</keyword>
<sequence length="51" mass="5843">MLPSMLIQIALIVIVGRSVYRFITLFRPIRKDWIELAFHASVALVALSFLL</sequence>
<evidence type="ECO:0000313" key="3">
    <source>
        <dbReference type="Proteomes" id="UP001649230"/>
    </source>
</evidence>
<dbReference type="EMBL" id="CP090978">
    <property type="protein sequence ID" value="UJF33611.1"/>
    <property type="molecule type" value="Genomic_DNA"/>
</dbReference>
<dbReference type="RefSeq" id="WP_235119985.1">
    <property type="nucleotide sequence ID" value="NZ_CP090978.1"/>
</dbReference>
<gene>
    <name evidence="2" type="ORF">L0M14_29710</name>
</gene>
<keyword evidence="1" id="KW-0812">Transmembrane</keyword>
<proteinExistence type="predicted"/>
<dbReference type="Proteomes" id="UP001649230">
    <property type="component" value="Chromosome"/>
</dbReference>
<reference evidence="2 3" key="1">
    <citation type="journal article" date="2024" name="Int. J. Syst. Evol. Microbiol.">
        <title>Paenibacillus hexagrammi sp. nov., a novel bacterium isolated from the gut content of Hexagrammos agrammus.</title>
        <authorList>
            <person name="Jung H.K."/>
            <person name="Kim D.G."/>
            <person name="Zin H."/>
            <person name="Park J."/>
            <person name="Jung H."/>
            <person name="Kim Y.O."/>
            <person name="Kong H.J."/>
            <person name="Kim J.W."/>
            <person name="Kim Y.S."/>
        </authorList>
    </citation>
    <scope>NUCLEOTIDE SEQUENCE [LARGE SCALE GENOMIC DNA]</scope>
    <source>
        <strain evidence="2 3">YPD9-1</strain>
    </source>
</reference>
<organism evidence="2 3">
    <name type="scientific">Paenibacillus hexagrammi</name>
    <dbReference type="NCBI Taxonomy" id="2908839"/>
    <lineage>
        <taxon>Bacteria</taxon>
        <taxon>Bacillati</taxon>
        <taxon>Bacillota</taxon>
        <taxon>Bacilli</taxon>
        <taxon>Bacillales</taxon>
        <taxon>Paenibacillaceae</taxon>
        <taxon>Paenibacillus</taxon>
    </lineage>
</organism>
<protein>
    <submittedName>
        <fullName evidence="2">Uncharacterized protein</fullName>
    </submittedName>
</protein>
<keyword evidence="3" id="KW-1185">Reference proteome</keyword>
<name>A0ABY3SI26_9BACL</name>